<dbReference type="AlphaFoldDB" id="A0A941F5T2"/>
<accession>A0A941F5T2</accession>
<evidence type="ECO:0000256" key="6">
    <source>
        <dbReference type="ARBA" id="ARBA00022833"/>
    </source>
</evidence>
<evidence type="ECO:0000259" key="9">
    <source>
        <dbReference type="Pfam" id="PF05649"/>
    </source>
</evidence>
<keyword evidence="7" id="KW-0482">Metalloprotease</keyword>
<dbReference type="EMBL" id="JAGTAR010000012">
    <property type="protein sequence ID" value="MBR8535775.1"/>
    <property type="molecule type" value="Genomic_DNA"/>
</dbReference>
<dbReference type="PRINTS" id="PR00786">
    <property type="entry name" value="NEPRILYSIN"/>
</dbReference>
<feature type="domain" description="Peptidase M13 C-terminal" evidence="8">
    <location>
        <begin position="469"/>
        <end position="670"/>
    </location>
</feature>
<dbReference type="Gene3D" id="3.40.390.10">
    <property type="entry name" value="Collagenase (Catalytic Domain)"/>
    <property type="match status" value="1"/>
</dbReference>
<protein>
    <submittedName>
        <fullName evidence="10">M13 family metallopeptidase</fullName>
    </submittedName>
</protein>
<dbReference type="PROSITE" id="PS51885">
    <property type="entry name" value="NEPRILYSIN"/>
    <property type="match status" value="1"/>
</dbReference>
<keyword evidence="6" id="KW-0862">Zinc</keyword>
<evidence type="ECO:0000313" key="10">
    <source>
        <dbReference type="EMBL" id="MBR8535775.1"/>
    </source>
</evidence>
<dbReference type="InterPro" id="IPR024079">
    <property type="entry name" value="MetalloPept_cat_dom_sf"/>
</dbReference>
<dbReference type="PANTHER" id="PTHR11733:SF167">
    <property type="entry name" value="FI17812P1-RELATED"/>
    <property type="match status" value="1"/>
</dbReference>
<evidence type="ECO:0000259" key="8">
    <source>
        <dbReference type="Pfam" id="PF01431"/>
    </source>
</evidence>
<comment type="caution">
    <text evidence="10">The sequence shown here is derived from an EMBL/GenBank/DDBJ whole genome shotgun (WGS) entry which is preliminary data.</text>
</comment>
<evidence type="ECO:0000256" key="3">
    <source>
        <dbReference type="ARBA" id="ARBA00022670"/>
    </source>
</evidence>
<gene>
    <name evidence="10" type="ORF">KDU71_09430</name>
</gene>
<dbReference type="InterPro" id="IPR008753">
    <property type="entry name" value="Peptidase_M13_N"/>
</dbReference>
<reference evidence="10" key="2">
    <citation type="submission" date="2021-04" db="EMBL/GenBank/DDBJ databases">
        <authorList>
            <person name="Zhang T."/>
            <person name="Zhang Y."/>
            <person name="Lu D."/>
            <person name="Zuo D."/>
            <person name="Du Z."/>
        </authorList>
    </citation>
    <scope>NUCLEOTIDE SEQUENCE</scope>
    <source>
        <strain evidence="10">JR1</strain>
    </source>
</reference>
<dbReference type="Pfam" id="PF05649">
    <property type="entry name" value="Peptidase_M13_N"/>
    <property type="match status" value="1"/>
</dbReference>
<dbReference type="Gene3D" id="1.10.1380.10">
    <property type="entry name" value="Neutral endopeptidase , domain2"/>
    <property type="match status" value="1"/>
</dbReference>
<dbReference type="GO" id="GO:0004222">
    <property type="term" value="F:metalloendopeptidase activity"/>
    <property type="evidence" value="ECO:0007669"/>
    <property type="project" value="InterPro"/>
</dbReference>
<reference evidence="10" key="1">
    <citation type="journal article" date="2018" name="Int. J. Syst. Evol. Microbiol.">
        <title>Carboxylicivirga sediminis sp. nov., isolated from coastal sediment.</title>
        <authorList>
            <person name="Wang F.Q."/>
            <person name="Ren L.H."/>
            <person name="Zou R.J."/>
            <person name="Sun Y.Z."/>
            <person name="Liu X.J."/>
            <person name="Jiang F."/>
            <person name="Liu L.J."/>
        </authorList>
    </citation>
    <scope>NUCLEOTIDE SEQUENCE</scope>
    <source>
        <strain evidence="10">JR1</strain>
    </source>
</reference>
<dbReference type="GO" id="GO:0005886">
    <property type="term" value="C:plasma membrane"/>
    <property type="evidence" value="ECO:0007669"/>
    <property type="project" value="TreeGrafter"/>
</dbReference>
<keyword evidence="5" id="KW-0378">Hydrolase</keyword>
<evidence type="ECO:0000256" key="2">
    <source>
        <dbReference type="ARBA" id="ARBA00007357"/>
    </source>
</evidence>
<proteinExistence type="inferred from homology"/>
<feature type="domain" description="Peptidase M13 N-terminal" evidence="9">
    <location>
        <begin position="38"/>
        <end position="417"/>
    </location>
</feature>
<dbReference type="Proteomes" id="UP000679220">
    <property type="component" value="Unassembled WGS sequence"/>
</dbReference>
<keyword evidence="11" id="KW-1185">Reference proteome</keyword>
<keyword evidence="3" id="KW-0645">Protease</keyword>
<dbReference type="InterPro" id="IPR042089">
    <property type="entry name" value="Peptidase_M13_dom_2"/>
</dbReference>
<comment type="cofactor">
    <cofactor evidence="1">
        <name>Zn(2+)</name>
        <dbReference type="ChEBI" id="CHEBI:29105"/>
    </cofactor>
</comment>
<dbReference type="GO" id="GO:0046872">
    <property type="term" value="F:metal ion binding"/>
    <property type="evidence" value="ECO:0007669"/>
    <property type="project" value="UniProtKB-KW"/>
</dbReference>
<evidence type="ECO:0000256" key="4">
    <source>
        <dbReference type="ARBA" id="ARBA00022723"/>
    </source>
</evidence>
<evidence type="ECO:0000256" key="7">
    <source>
        <dbReference type="ARBA" id="ARBA00023049"/>
    </source>
</evidence>
<evidence type="ECO:0000313" key="11">
    <source>
        <dbReference type="Proteomes" id="UP000679220"/>
    </source>
</evidence>
<dbReference type="Pfam" id="PF01431">
    <property type="entry name" value="Peptidase_M13"/>
    <property type="match status" value="1"/>
</dbReference>
<name>A0A941F5T2_9BACT</name>
<organism evidence="10 11">
    <name type="scientific">Carboxylicivirga sediminis</name>
    <dbReference type="NCBI Taxonomy" id="2006564"/>
    <lineage>
        <taxon>Bacteria</taxon>
        <taxon>Pseudomonadati</taxon>
        <taxon>Bacteroidota</taxon>
        <taxon>Bacteroidia</taxon>
        <taxon>Marinilabiliales</taxon>
        <taxon>Marinilabiliaceae</taxon>
        <taxon>Carboxylicivirga</taxon>
    </lineage>
</organism>
<dbReference type="PANTHER" id="PTHR11733">
    <property type="entry name" value="ZINC METALLOPROTEASE FAMILY M13 NEPRILYSIN-RELATED"/>
    <property type="match status" value="1"/>
</dbReference>
<comment type="similarity">
    <text evidence="2">Belongs to the peptidase M13 family.</text>
</comment>
<sequence>MLACALGLTVGACQTKQSTKAPVKPVFSAEDMDLSVNPGENFYQYANGGWMKQHPLPDDKSRFGSFDKLAEESKEKVRTIVEKAAAEKAENGSLAQKIGDFYNAGMDTITINKAGYQPIKPLLDKVAAIDSKEALVNMISELQAQQISPLFYFYASADQKNSEMTIAGIYQGGMGMPDRDYYLEDDETSVKLREAYTLYLTKLFALTGQAEDEAAMQAETVLAFETALAAASNTRLQNRDPHATYNKVSVEGLQEMAPEFPWTAFLSGINMPEPGDINVNQPAFIKAIAKMYETEDLATWKAFLSATVIRNTAAYLSDDFVKANFAFYGEALSGQKAMEPRWKKVLGSTSGALGEAVGQLFVAEYFPPAAKQRMDDLVENLRIAFGQRIDQLEWMSDETKQAAHEKLAAIRVKIGYPNKWRDYSALAIGGDSYLNNILASNRFDFDFEMSKIGQPVDKEEWHMFPQTVNAYYSPVGNEIVFPAAILQPPFFYLDGDDAVNYGAIGVVIGHEMTHGFDDKGRLYGKDGNLQTWWTEDDSERFNKRAQILVDQFNKIEVLPGTFANGELSLGENIADLGGLAIAYQAYQNASKDKGEVAKIDGFTDVQRFFLGYSRVWAQNIRDKEIARLTKVDVHSLGENRVNGPLPNIQEFYDAFNLDNTAALYIAPENRATIW</sequence>
<evidence type="ECO:0000256" key="5">
    <source>
        <dbReference type="ARBA" id="ARBA00022801"/>
    </source>
</evidence>
<evidence type="ECO:0000256" key="1">
    <source>
        <dbReference type="ARBA" id="ARBA00001947"/>
    </source>
</evidence>
<dbReference type="GO" id="GO:0016485">
    <property type="term" value="P:protein processing"/>
    <property type="evidence" value="ECO:0007669"/>
    <property type="project" value="TreeGrafter"/>
</dbReference>
<dbReference type="SUPFAM" id="SSF55486">
    <property type="entry name" value="Metalloproteases ('zincins'), catalytic domain"/>
    <property type="match status" value="1"/>
</dbReference>
<dbReference type="CDD" id="cd08662">
    <property type="entry name" value="M13"/>
    <property type="match status" value="1"/>
</dbReference>
<dbReference type="InterPro" id="IPR018497">
    <property type="entry name" value="Peptidase_M13_C"/>
</dbReference>
<keyword evidence="4" id="KW-0479">Metal-binding</keyword>
<dbReference type="InterPro" id="IPR000718">
    <property type="entry name" value="Peptidase_M13"/>
</dbReference>